<reference evidence="9 10" key="1">
    <citation type="submission" date="2020-09" db="EMBL/GenBank/DDBJ databases">
        <title>Draft genome of Gelidibacter salicanalis PAMC21136.</title>
        <authorList>
            <person name="Park H."/>
        </authorList>
    </citation>
    <scope>NUCLEOTIDE SEQUENCE [LARGE SCALE GENOMIC DNA]</scope>
    <source>
        <strain evidence="9 10">PAMC21136</strain>
    </source>
</reference>
<evidence type="ECO:0000313" key="9">
    <source>
        <dbReference type="EMBL" id="MBJ7879150.1"/>
    </source>
</evidence>
<organism evidence="9 10">
    <name type="scientific">Gelidibacter salicanalis</name>
    <dbReference type="NCBI Taxonomy" id="291193"/>
    <lineage>
        <taxon>Bacteria</taxon>
        <taxon>Pseudomonadati</taxon>
        <taxon>Bacteroidota</taxon>
        <taxon>Flavobacteriia</taxon>
        <taxon>Flavobacteriales</taxon>
        <taxon>Flavobacteriaceae</taxon>
        <taxon>Gelidibacter</taxon>
    </lineage>
</organism>
<dbReference type="InterPro" id="IPR000715">
    <property type="entry name" value="Glycosyl_transferase_4"/>
</dbReference>
<keyword evidence="7" id="KW-0479">Metal-binding</keyword>
<evidence type="ECO:0000256" key="1">
    <source>
        <dbReference type="ARBA" id="ARBA00004651"/>
    </source>
</evidence>
<keyword evidence="6 8" id="KW-0472">Membrane</keyword>
<feature type="transmembrane region" description="Helical" evidence="8">
    <location>
        <begin position="337"/>
        <end position="359"/>
    </location>
</feature>
<feature type="transmembrane region" description="Helical" evidence="8">
    <location>
        <begin position="148"/>
        <end position="168"/>
    </location>
</feature>
<dbReference type="GO" id="GO:0046872">
    <property type="term" value="F:metal ion binding"/>
    <property type="evidence" value="ECO:0007669"/>
    <property type="project" value="UniProtKB-KW"/>
</dbReference>
<name>A0A934NB19_9FLAO</name>
<keyword evidence="5 8" id="KW-1133">Transmembrane helix</keyword>
<dbReference type="AlphaFoldDB" id="A0A934NB19"/>
<evidence type="ECO:0000256" key="8">
    <source>
        <dbReference type="SAM" id="Phobius"/>
    </source>
</evidence>
<dbReference type="EMBL" id="JAEHJZ010000001">
    <property type="protein sequence ID" value="MBJ7879150.1"/>
    <property type="molecule type" value="Genomic_DNA"/>
</dbReference>
<feature type="transmembrane region" description="Helical" evidence="8">
    <location>
        <begin position="199"/>
        <end position="218"/>
    </location>
</feature>
<evidence type="ECO:0000313" key="10">
    <source>
        <dbReference type="Proteomes" id="UP000662373"/>
    </source>
</evidence>
<proteinExistence type="predicted"/>
<evidence type="ECO:0000256" key="6">
    <source>
        <dbReference type="ARBA" id="ARBA00023136"/>
    </source>
</evidence>
<accession>A0A934NB19</accession>
<keyword evidence="7" id="KW-0460">Magnesium</keyword>
<evidence type="ECO:0000256" key="7">
    <source>
        <dbReference type="PIRSR" id="PIRSR600715-1"/>
    </source>
</evidence>
<dbReference type="GO" id="GO:0044038">
    <property type="term" value="P:cell wall macromolecule biosynthetic process"/>
    <property type="evidence" value="ECO:0007669"/>
    <property type="project" value="TreeGrafter"/>
</dbReference>
<dbReference type="GO" id="GO:0009103">
    <property type="term" value="P:lipopolysaccharide biosynthetic process"/>
    <property type="evidence" value="ECO:0007669"/>
    <property type="project" value="TreeGrafter"/>
</dbReference>
<dbReference type="PANTHER" id="PTHR22926:SF3">
    <property type="entry name" value="UNDECAPRENYL-PHOSPHATE ALPHA-N-ACETYLGLUCOSAMINYL 1-PHOSPHATE TRANSFERASE"/>
    <property type="match status" value="1"/>
</dbReference>
<dbReference type="PANTHER" id="PTHR22926">
    <property type="entry name" value="PHOSPHO-N-ACETYLMURAMOYL-PENTAPEPTIDE-TRANSFERASE"/>
    <property type="match status" value="1"/>
</dbReference>
<feature type="binding site" evidence="7">
    <location>
        <position position="228"/>
    </location>
    <ligand>
        <name>Mg(2+)</name>
        <dbReference type="ChEBI" id="CHEBI:18420"/>
    </ligand>
</feature>
<comment type="cofactor">
    <cofactor evidence="7">
        <name>Mg(2+)</name>
        <dbReference type="ChEBI" id="CHEBI:18420"/>
    </cofactor>
</comment>
<dbReference type="CDD" id="cd06853">
    <property type="entry name" value="GT_WecA_like"/>
    <property type="match status" value="1"/>
</dbReference>
<keyword evidence="4 8" id="KW-0812">Transmembrane</keyword>
<feature type="transmembrane region" description="Helical" evidence="8">
    <location>
        <begin position="259"/>
        <end position="281"/>
    </location>
</feature>
<feature type="transmembrane region" description="Helical" evidence="8">
    <location>
        <begin position="116"/>
        <end position="136"/>
    </location>
</feature>
<dbReference type="InterPro" id="IPR018480">
    <property type="entry name" value="PNAcMuramoyl-5peptid_Trfase_CS"/>
</dbReference>
<evidence type="ECO:0000256" key="3">
    <source>
        <dbReference type="ARBA" id="ARBA00022679"/>
    </source>
</evidence>
<comment type="subcellular location">
    <subcellularLocation>
        <location evidence="1">Cell membrane</location>
        <topology evidence="1">Multi-pass membrane protein</topology>
    </subcellularLocation>
</comment>
<dbReference type="RefSeq" id="WP_199596598.1">
    <property type="nucleotide sequence ID" value="NZ_JAEHJZ010000001.1"/>
</dbReference>
<dbReference type="GO" id="GO:0016780">
    <property type="term" value="F:phosphotransferase activity, for other substituted phosphate groups"/>
    <property type="evidence" value="ECO:0007669"/>
    <property type="project" value="InterPro"/>
</dbReference>
<dbReference type="Pfam" id="PF00953">
    <property type="entry name" value="Glycos_transf_4"/>
    <property type="match status" value="1"/>
</dbReference>
<evidence type="ECO:0000256" key="2">
    <source>
        <dbReference type="ARBA" id="ARBA00022475"/>
    </source>
</evidence>
<feature type="binding site" evidence="7">
    <location>
        <position position="167"/>
    </location>
    <ligand>
        <name>Mg(2+)</name>
        <dbReference type="ChEBI" id="CHEBI:18420"/>
    </ligand>
</feature>
<feature type="transmembrane region" description="Helical" evidence="8">
    <location>
        <begin position="15"/>
        <end position="42"/>
    </location>
</feature>
<keyword evidence="10" id="KW-1185">Reference proteome</keyword>
<keyword evidence="2" id="KW-1003">Cell membrane</keyword>
<dbReference type="GO" id="GO:0071555">
    <property type="term" value="P:cell wall organization"/>
    <property type="evidence" value="ECO:0007669"/>
    <property type="project" value="TreeGrafter"/>
</dbReference>
<dbReference type="Proteomes" id="UP000662373">
    <property type="component" value="Unassembled WGS sequence"/>
</dbReference>
<gene>
    <name evidence="9" type="ORF">JEM65_00565</name>
</gene>
<comment type="caution">
    <text evidence="9">The sequence shown here is derived from an EMBL/GenBank/DDBJ whole genome shotgun (WGS) entry which is preliminary data.</text>
</comment>
<feature type="transmembrane region" description="Helical" evidence="8">
    <location>
        <begin position="63"/>
        <end position="81"/>
    </location>
</feature>
<feature type="transmembrane region" description="Helical" evidence="8">
    <location>
        <begin position="175"/>
        <end position="193"/>
    </location>
</feature>
<evidence type="ECO:0000256" key="4">
    <source>
        <dbReference type="ARBA" id="ARBA00022692"/>
    </source>
</evidence>
<keyword evidence="3 9" id="KW-0808">Transferase</keyword>
<dbReference type="PROSITE" id="PS01348">
    <property type="entry name" value="MRAY_2"/>
    <property type="match status" value="1"/>
</dbReference>
<feature type="transmembrane region" description="Helical" evidence="8">
    <location>
        <begin position="313"/>
        <end position="331"/>
    </location>
</feature>
<feature type="transmembrane region" description="Helical" evidence="8">
    <location>
        <begin position="230"/>
        <end position="247"/>
    </location>
</feature>
<evidence type="ECO:0000256" key="5">
    <source>
        <dbReference type="ARBA" id="ARBA00022989"/>
    </source>
</evidence>
<protein>
    <submittedName>
        <fullName evidence="9">Undecaprenyl/decaprenyl-phosphate alpha-N-acetylglucosaminyl 1-phosphate transferase</fullName>
    </submittedName>
</protein>
<feature type="transmembrane region" description="Helical" evidence="8">
    <location>
        <begin position="87"/>
        <end position="104"/>
    </location>
</feature>
<dbReference type="GO" id="GO:0005886">
    <property type="term" value="C:plasma membrane"/>
    <property type="evidence" value="ECO:0007669"/>
    <property type="project" value="UniProtKB-SubCell"/>
</dbReference>
<sequence>MIQELLAYFNPFDYLVIWLFAAFAIALFVSLNTFPAIFMISVKKQLMDEPGSRSAHSKRTPTLGGIAIFMSLVVVITTMGGFLDTKVLLLLLGGMTILFFLGLKDDLLVLSPRKKFLGQLMAALVLIIFTDTRIIGFSGIFGITTMPYWVSVIFTLFVYILIINAYNLIDGIDGLAGSLALFACVAFTYVFLITEEVSLATISVATIGSLIPFLKLNFAKKRKIFMGDTGSMIIGFLLSFFVVRFISEAQTYQTSVFYNSAPVLALSIVFFPLLDTLRIFFIRVVIHKKSPFAADQNHLHHNLLKLGYSHKQITAWVVIINMILFVLALLFKDFEIHLQFVLLLSIGTILYSAVFIYHWMLTQKSKSKIAEHTR</sequence>